<gene>
    <name evidence="1" type="ORF">HNO84_07055</name>
</gene>
<reference evidence="1 2" key="1">
    <citation type="journal article" date="2020" name="Front. Plant Sci.">
        <title>Isolation of Rhizosphere Bacteria That Improve Quality and Water Stress Tolerance in Greenhouse Ornamentals.</title>
        <authorList>
            <person name="Nordstedt N.P."/>
            <person name="Jones M.L."/>
        </authorList>
    </citation>
    <scope>NUCLEOTIDE SEQUENCE [LARGE SCALE GENOMIC DNA]</scope>
    <source>
        <strain evidence="1 2">C6C2</strain>
    </source>
</reference>
<dbReference type="InterPro" id="IPR032349">
    <property type="entry name" value="DUF4865"/>
</dbReference>
<dbReference type="RefSeq" id="WP_079214940.1">
    <property type="nucleotide sequence ID" value="NZ_CP018845.1"/>
</dbReference>
<sequence>MLIAHYEHRLPADYDLGIIRHRAAQRGKLWDDTPGLFFKAFLLREPGRFGAAAGSYSSLYLWQSQQAFVGFVSTRFRSVTDSFGRPQIQTRFALDARRGQGSVARLAYRQDIDIPRDADLADVLATEAAHNERAAGQPAVVAAAVGVDVERWRLTRVLLSEGELAAGPGAVAYQVLYLAQPLLGELPR</sequence>
<evidence type="ECO:0000313" key="2">
    <source>
        <dbReference type="Proteomes" id="UP000536746"/>
    </source>
</evidence>
<keyword evidence="2" id="KW-1185">Reference proteome</keyword>
<protein>
    <submittedName>
        <fullName evidence="1">DUF4865 family protein</fullName>
    </submittedName>
</protein>
<dbReference type="Proteomes" id="UP000536746">
    <property type="component" value="Unassembled WGS sequence"/>
</dbReference>
<name>A0ABX2LTL6_9BURK</name>
<dbReference type="Pfam" id="PF16157">
    <property type="entry name" value="DUF4865"/>
    <property type="match status" value="1"/>
</dbReference>
<dbReference type="EMBL" id="JABFMT010000005">
    <property type="protein sequence ID" value="NUU01350.1"/>
    <property type="molecule type" value="Genomic_DNA"/>
</dbReference>
<accession>A0ABX2LTL6</accession>
<organism evidence="1 2">
    <name type="scientific">Herbaspirillum robiniae</name>
    <dbReference type="NCBI Taxonomy" id="2014887"/>
    <lineage>
        <taxon>Bacteria</taxon>
        <taxon>Pseudomonadati</taxon>
        <taxon>Pseudomonadota</taxon>
        <taxon>Betaproteobacteria</taxon>
        <taxon>Burkholderiales</taxon>
        <taxon>Oxalobacteraceae</taxon>
        <taxon>Herbaspirillum</taxon>
    </lineage>
</organism>
<proteinExistence type="predicted"/>
<evidence type="ECO:0000313" key="1">
    <source>
        <dbReference type="EMBL" id="NUU01350.1"/>
    </source>
</evidence>
<comment type="caution">
    <text evidence="1">The sequence shown here is derived from an EMBL/GenBank/DDBJ whole genome shotgun (WGS) entry which is preliminary data.</text>
</comment>